<gene>
    <name evidence="2" type="ORF">ACFPGP_14085</name>
</gene>
<evidence type="ECO:0000313" key="2">
    <source>
        <dbReference type="EMBL" id="MFC5177807.1"/>
    </source>
</evidence>
<evidence type="ECO:0000256" key="1">
    <source>
        <dbReference type="SAM" id="MobiDB-lite"/>
    </source>
</evidence>
<dbReference type="RefSeq" id="WP_378591159.1">
    <property type="nucleotide sequence ID" value="NZ_JBHSKD010000018.1"/>
</dbReference>
<reference evidence="3" key="1">
    <citation type="journal article" date="2019" name="Int. J. Syst. Evol. Microbiol.">
        <title>The Global Catalogue of Microorganisms (GCM) 10K type strain sequencing project: providing services to taxonomists for standard genome sequencing and annotation.</title>
        <authorList>
            <consortium name="The Broad Institute Genomics Platform"/>
            <consortium name="The Broad Institute Genome Sequencing Center for Infectious Disease"/>
            <person name="Wu L."/>
            <person name="Ma J."/>
        </authorList>
    </citation>
    <scope>NUCLEOTIDE SEQUENCE [LARGE SCALE GENOMIC DNA]</scope>
    <source>
        <strain evidence="3">DFY41</strain>
    </source>
</reference>
<dbReference type="Proteomes" id="UP001596087">
    <property type="component" value="Unassembled WGS sequence"/>
</dbReference>
<organism evidence="2 3">
    <name type="scientific">Nocardioides taihuensis</name>
    <dbReference type="NCBI Taxonomy" id="1835606"/>
    <lineage>
        <taxon>Bacteria</taxon>
        <taxon>Bacillati</taxon>
        <taxon>Actinomycetota</taxon>
        <taxon>Actinomycetes</taxon>
        <taxon>Propionibacteriales</taxon>
        <taxon>Nocardioidaceae</taxon>
        <taxon>Nocardioides</taxon>
    </lineage>
</organism>
<sequence length="91" mass="9739">MSDTSTEHDLGPKPEPATEKPELFPGGTDAVDDPERYHDEDPAVRDLDPHGGPKAAHEIPDEVAELEDKQQEPDEDSGSPADEGGETEPPA</sequence>
<feature type="compositionally biased region" description="Basic and acidic residues" evidence="1">
    <location>
        <begin position="1"/>
        <end position="22"/>
    </location>
</feature>
<name>A0ABW0BL58_9ACTN</name>
<keyword evidence="3" id="KW-1185">Reference proteome</keyword>
<feature type="compositionally biased region" description="Basic and acidic residues" evidence="1">
    <location>
        <begin position="33"/>
        <end position="72"/>
    </location>
</feature>
<dbReference type="EMBL" id="JBHSKD010000018">
    <property type="protein sequence ID" value="MFC5177807.1"/>
    <property type="molecule type" value="Genomic_DNA"/>
</dbReference>
<protein>
    <submittedName>
        <fullName evidence="2">Uncharacterized protein</fullName>
    </submittedName>
</protein>
<accession>A0ABW0BL58</accession>
<comment type="caution">
    <text evidence="2">The sequence shown here is derived from an EMBL/GenBank/DDBJ whole genome shotgun (WGS) entry which is preliminary data.</text>
</comment>
<evidence type="ECO:0000313" key="3">
    <source>
        <dbReference type="Proteomes" id="UP001596087"/>
    </source>
</evidence>
<proteinExistence type="predicted"/>
<feature type="region of interest" description="Disordered" evidence="1">
    <location>
        <begin position="1"/>
        <end position="91"/>
    </location>
</feature>